<dbReference type="Proteomes" id="UP000076154">
    <property type="component" value="Unassembled WGS sequence"/>
</dbReference>
<protein>
    <submittedName>
        <fullName evidence="1">Uncharacterized protein</fullName>
    </submittedName>
</protein>
<dbReference type="InParanoid" id="A0A369K0I1"/>
<dbReference type="InterPro" id="IPR038625">
    <property type="entry name" value="R_equi_Vir_sf"/>
</dbReference>
<accession>A0A369K0I1</accession>
<comment type="caution">
    <text evidence="1">The sequence shown here is derived from an EMBL/GenBank/DDBJ whole genome shotgun (WGS) entry which is preliminary data.</text>
</comment>
<dbReference type="EMBL" id="LUEZ02000015">
    <property type="protein sequence ID" value="RDB27498.1"/>
    <property type="molecule type" value="Genomic_DNA"/>
</dbReference>
<reference evidence="1" key="1">
    <citation type="submission" date="2018-04" db="EMBL/GenBank/DDBJ databases">
        <title>Whole genome sequencing of Hypsizygus marmoreus.</title>
        <authorList>
            <person name="Choi I.-G."/>
            <person name="Min B."/>
            <person name="Kim J.-G."/>
            <person name="Kim S."/>
            <person name="Oh Y.-L."/>
            <person name="Kong W.-S."/>
            <person name="Park H."/>
            <person name="Jeong J."/>
            <person name="Song E.-S."/>
        </authorList>
    </citation>
    <scope>NUCLEOTIDE SEQUENCE [LARGE SCALE GENOMIC DNA]</scope>
    <source>
        <strain evidence="1">51987-8</strain>
    </source>
</reference>
<dbReference type="OrthoDB" id="10670221at2759"/>
<proteinExistence type="predicted"/>
<name>A0A369K0I1_HYPMA</name>
<evidence type="ECO:0000313" key="1">
    <source>
        <dbReference type="EMBL" id="RDB27498.1"/>
    </source>
</evidence>
<evidence type="ECO:0000313" key="2">
    <source>
        <dbReference type="Proteomes" id="UP000076154"/>
    </source>
</evidence>
<sequence length="340" mass="37160">MDFWSKFFEKTLLTPVTSSSVLRLLELGMPKVWTWNEFISGPSTNEPYFGDSKEFKCPHHTLALTLSRTVMSDLIKNDPPASVPSLNDVSSVHMPPQTEEEKAIIAKWNAGGCTDAALCGLPFPIGDGPVVQKHSQTEEEKAVIAQWNAGNDSVREFMSRQAVPDTPIEVPPQTEEEKAIIAQWNAGHYCEGIVHNKDGLTDAAAEGLAAYVRTAQPPPGLPVLRGTRGWNHTASGRSYIWSVIFGGRVTVYFNDGRRDREFSGGFGGIAAAWGWTWGTVHYDDIRQLNRDSSAMWVGTAGPFMSVTSKGVPYPEQSMRMQYLGGGLPALGALIGLGEFN</sequence>
<keyword evidence="2" id="KW-1185">Reference proteome</keyword>
<dbReference type="AlphaFoldDB" id="A0A369K0I1"/>
<dbReference type="Gene3D" id="2.40.128.480">
    <property type="entry name" value="Rhodococcus equi virulence-associated protein"/>
    <property type="match status" value="1"/>
</dbReference>
<gene>
    <name evidence="1" type="ORF">Hypma_003911</name>
</gene>
<organism evidence="1 2">
    <name type="scientific">Hypsizygus marmoreus</name>
    <name type="common">White beech mushroom</name>
    <name type="synonym">Agaricus marmoreus</name>
    <dbReference type="NCBI Taxonomy" id="39966"/>
    <lineage>
        <taxon>Eukaryota</taxon>
        <taxon>Fungi</taxon>
        <taxon>Dikarya</taxon>
        <taxon>Basidiomycota</taxon>
        <taxon>Agaricomycotina</taxon>
        <taxon>Agaricomycetes</taxon>
        <taxon>Agaricomycetidae</taxon>
        <taxon>Agaricales</taxon>
        <taxon>Tricholomatineae</taxon>
        <taxon>Lyophyllaceae</taxon>
        <taxon>Hypsizygus</taxon>
    </lineage>
</organism>